<evidence type="ECO:0000256" key="1">
    <source>
        <dbReference type="ARBA" id="ARBA00004477"/>
    </source>
</evidence>
<dbReference type="OrthoDB" id="7694678at2759"/>
<keyword evidence="6" id="KW-0931">ER-Golgi transport</keyword>
<reference evidence="12 13" key="2">
    <citation type="submission" date="2014-03" db="EMBL/GenBank/DDBJ databases">
        <title>The Genome Sequence of Anncaliia algerae insect isolate PRA339.</title>
        <authorList>
            <consortium name="The Broad Institute Genome Sequencing Platform"/>
            <consortium name="The Broad Institute Genome Sequencing Center for Infectious Disease"/>
            <person name="Cuomo C."/>
            <person name="Becnel J."/>
            <person name="Sanscrainte N."/>
            <person name="Walker B."/>
            <person name="Young S.K."/>
            <person name="Zeng Q."/>
            <person name="Gargeya S."/>
            <person name="Fitzgerald M."/>
            <person name="Haas B."/>
            <person name="Abouelleil A."/>
            <person name="Alvarado L."/>
            <person name="Arachchi H.M."/>
            <person name="Berlin A.M."/>
            <person name="Chapman S.B."/>
            <person name="Dewar J."/>
            <person name="Goldberg J."/>
            <person name="Griggs A."/>
            <person name="Gujja S."/>
            <person name="Hansen M."/>
            <person name="Howarth C."/>
            <person name="Imamovic A."/>
            <person name="Larimer J."/>
            <person name="McCowan C."/>
            <person name="Murphy C."/>
            <person name="Neiman D."/>
            <person name="Pearson M."/>
            <person name="Priest M."/>
            <person name="Roberts A."/>
            <person name="Saif S."/>
            <person name="Shea T."/>
            <person name="Sisk P."/>
            <person name="Sykes S."/>
            <person name="Wortman J."/>
            <person name="Nusbaum C."/>
            <person name="Birren B."/>
        </authorList>
    </citation>
    <scope>NUCLEOTIDE SEQUENCE [LARGE SCALE GENOMIC DNA]</scope>
    <source>
        <strain evidence="12 13">PRA339</strain>
    </source>
</reference>
<feature type="transmembrane region" description="Helical" evidence="11">
    <location>
        <begin position="69"/>
        <end position="89"/>
    </location>
</feature>
<evidence type="ECO:0000256" key="6">
    <source>
        <dbReference type="ARBA" id="ARBA00022892"/>
    </source>
</evidence>
<dbReference type="GO" id="GO:0005789">
    <property type="term" value="C:endoplasmic reticulum membrane"/>
    <property type="evidence" value="ECO:0007669"/>
    <property type="project" value="UniProtKB-SubCell"/>
</dbReference>
<dbReference type="GO" id="GO:0006621">
    <property type="term" value="P:protein retention in ER lumen"/>
    <property type="evidence" value="ECO:0007669"/>
    <property type="project" value="InterPro"/>
</dbReference>
<reference evidence="13" key="1">
    <citation type="submission" date="2013-02" db="EMBL/GenBank/DDBJ databases">
        <authorList>
            <consortium name="The Broad Institute Genome Sequencing Platform"/>
            <person name="Cuomo C."/>
            <person name="Becnel J."/>
            <person name="Sanscrainte N."/>
            <person name="Walker B."/>
            <person name="Young S.K."/>
            <person name="Zeng Q."/>
            <person name="Gargeya S."/>
            <person name="Fitzgerald M."/>
            <person name="Haas B."/>
            <person name="Abouelleil A."/>
            <person name="Alvarado L."/>
            <person name="Arachchi H.M."/>
            <person name="Berlin A.M."/>
            <person name="Chapman S.B."/>
            <person name="Dewar J."/>
            <person name="Goldberg J."/>
            <person name="Griggs A."/>
            <person name="Gujja S."/>
            <person name="Hansen M."/>
            <person name="Howarth C."/>
            <person name="Imamovic A."/>
            <person name="Larimer J."/>
            <person name="McCowan C."/>
            <person name="Murphy C."/>
            <person name="Neiman D."/>
            <person name="Pearson M."/>
            <person name="Priest M."/>
            <person name="Roberts A."/>
            <person name="Saif S."/>
            <person name="Shea T."/>
            <person name="Sisk P."/>
            <person name="Sykes S."/>
            <person name="Wortman J."/>
            <person name="Nusbaum C."/>
            <person name="Birren B."/>
        </authorList>
    </citation>
    <scope>NUCLEOTIDE SEQUENCE [LARGE SCALE GENOMIC DNA]</scope>
    <source>
        <strain evidence="13">PRA339</strain>
    </source>
</reference>
<evidence type="ECO:0000256" key="4">
    <source>
        <dbReference type="ARBA" id="ARBA00022692"/>
    </source>
</evidence>
<accession>A0A059F2J6</accession>
<keyword evidence="3" id="KW-0813">Transport</keyword>
<comment type="similarity">
    <text evidence="2">Belongs to the ERD2 family.</text>
</comment>
<keyword evidence="7" id="KW-0653">Protein transport</keyword>
<feature type="transmembrane region" description="Helical" evidence="11">
    <location>
        <begin position="193"/>
        <end position="217"/>
    </location>
</feature>
<keyword evidence="10" id="KW-0675">Receptor</keyword>
<keyword evidence="4 11" id="KW-0812">Transmembrane</keyword>
<keyword evidence="8 11" id="KW-1133">Transmembrane helix</keyword>
<dbReference type="GO" id="GO:0045015">
    <property type="term" value="F:HDEL sequence binding"/>
    <property type="evidence" value="ECO:0007669"/>
    <property type="project" value="EnsemblFungi"/>
</dbReference>
<evidence type="ECO:0000256" key="2">
    <source>
        <dbReference type="ARBA" id="ARBA00010120"/>
    </source>
</evidence>
<keyword evidence="9 11" id="KW-0472">Membrane</keyword>
<evidence type="ECO:0000256" key="8">
    <source>
        <dbReference type="ARBA" id="ARBA00022989"/>
    </source>
</evidence>
<evidence type="ECO:0000313" key="12">
    <source>
        <dbReference type="EMBL" id="KCZ81488.1"/>
    </source>
</evidence>
<dbReference type="HOGENOM" id="CLU_057784_0_1_1"/>
<dbReference type="InterPro" id="IPR000133">
    <property type="entry name" value="ER_ret_rcpt"/>
</dbReference>
<dbReference type="GO" id="GO:0006890">
    <property type="term" value="P:retrograde vesicle-mediated transport, Golgi to endoplasmic reticulum"/>
    <property type="evidence" value="ECO:0007669"/>
    <property type="project" value="EnsemblFungi"/>
</dbReference>
<evidence type="ECO:0000256" key="11">
    <source>
        <dbReference type="SAM" id="Phobius"/>
    </source>
</evidence>
<dbReference type="Proteomes" id="UP000030655">
    <property type="component" value="Unassembled WGS sequence"/>
</dbReference>
<proteinExistence type="inferred from homology"/>
<evidence type="ECO:0008006" key="14">
    <source>
        <dbReference type="Google" id="ProtNLM"/>
    </source>
</evidence>
<evidence type="ECO:0000256" key="9">
    <source>
        <dbReference type="ARBA" id="ARBA00023136"/>
    </source>
</evidence>
<comment type="subcellular location">
    <subcellularLocation>
        <location evidence="1">Endoplasmic reticulum membrane</location>
        <topology evidence="1">Multi-pass membrane protein</topology>
    </subcellularLocation>
</comment>
<evidence type="ECO:0000256" key="3">
    <source>
        <dbReference type="ARBA" id="ARBA00022448"/>
    </source>
</evidence>
<keyword evidence="5" id="KW-0256">Endoplasmic reticulum</keyword>
<feature type="transmembrane region" description="Helical" evidence="11">
    <location>
        <begin position="161"/>
        <end position="181"/>
    </location>
</feature>
<dbReference type="VEuPathDB" id="MicrosporidiaDB:H312_01066"/>
<feature type="transmembrane region" description="Helical" evidence="11">
    <location>
        <begin position="131"/>
        <end position="149"/>
    </location>
</feature>
<organism evidence="12 13">
    <name type="scientific">Anncaliia algerae PRA339</name>
    <dbReference type="NCBI Taxonomy" id="1288291"/>
    <lineage>
        <taxon>Eukaryota</taxon>
        <taxon>Fungi</taxon>
        <taxon>Fungi incertae sedis</taxon>
        <taxon>Microsporidia</taxon>
        <taxon>Tubulinosematoidea</taxon>
        <taxon>Tubulinosematidae</taxon>
        <taxon>Anncaliia</taxon>
    </lineage>
</organism>
<dbReference type="EMBL" id="KK365141">
    <property type="protein sequence ID" value="KCZ81488.1"/>
    <property type="molecule type" value="Genomic_DNA"/>
</dbReference>
<feature type="transmembrane region" description="Helical" evidence="11">
    <location>
        <begin position="101"/>
        <end position="119"/>
    </location>
</feature>
<dbReference type="Pfam" id="PF00810">
    <property type="entry name" value="ER_lumen_recept"/>
    <property type="match status" value="1"/>
</dbReference>
<dbReference type="PRINTS" id="PR00660">
    <property type="entry name" value="ERLUMENR"/>
</dbReference>
<sequence>MESFTGTVAFLLRMLGDTAHVLSMVVLVQKILKTRSASGLSFKTQLLKLIVFATRYLDIFNLQFFRPIHFYNFLMKILYLTFQSILIYIIKFKMYSTYEPLLDDFKIEFLLLPSFLLSIFFSRKDFSVSEIFYNFSVILESLVIVPQLVQLQKMQESETLTSRYILLLGAYRLCYTLSWFVIKLGSIRRVNDLMFACGIIQTALYVHFFFLFYGYVFKGKGFKRIPK</sequence>
<dbReference type="PANTHER" id="PTHR10585">
    <property type="entry name" value="ER LUMEN PROTEIN RETAINING RECEPTOR"/>
    <property type="match status" value="1"/>
</dbReference>
<gene>
    <name evidence="12" type="ORF">H312_01066</name>
</gene>
<name>A0A059F2J6_9MICR</name>
<evidence type="ECO:0000256" key="7">
    <source>
        <dbReference type="ARBA" id="ARBA00022927"/>
    </source>
</evidence>
<dbReference type="AlphaFoldDB" id="A0A059F2J6"/>
<keyword evidence="13" id="KW-1185">Reference proteome</keyword>
<dbReference type="GO" id="GO:0015031">
    <property type="term" value="P:protein transport"/>
    <property type="evidence" value="ECO:0007669"/>
    <property type="project" value="UniProtKB-KW"/>
</dbReference>
<protein>
    <recommendedName>
        <fullName evidence="14">ER lumen protein-retaining receptor</fullName>
    </recommendedName>
</protein>
<dbReference type="STRING" id="1288291.A0A059F2J6"/>
<evidence type="ECO:0000313" key="13">
    <source>
        <dbReference type="Proteomes" id="UP000030655"/>
    </source>
</evidence>
<evidence type="ECO:0000256" key="10">
    <source>
        <dbReference type="ARBA" id="ARBA00023170"/>
    </source>
</evidence>
<evidence type="ECO:0000256" key="5">
    <source>
        <dbReference type="ARBA" id="ARBA00022824"/>
    </source>
</evidence>